<organism evidence="1 2">
    <name type="scientific">Solitalea canadensis (strain ATCC 29591 / DSM 3403 / JCM 21819 / LMG 8368 / NBRC 15130 / NCIMB 12057 / USAM 9D)</name>
    <name type="common">Flexibacter canadensis</name>
    <dbReference type="NCBI Taxonomy" id="929556"/>
    <lineage>
        <taxon>Bacteria</taxon>
        <taxon>Pseudomonadati</taxon>
        <taxon>Bacteroidota</taxon>
        <taxon>Sphingobacteriia</taxon>
        <taxon>Sphingobacteriales</taxon>
        <taxon>Sphingobacteriaceae</taxon>
        <taxon>Solitalea</taxon>
    </lineage>
</organism>
<keyword evidence="2" id="KW-1185">Reference proteome</keyword>
<dbReference type="Proteomes" id="UP000007590">
    <property type="component" value="Chromosome"/>
</dbReference>
<evidence type="ECO:0000313" key="1">
    <source>
        <dbReference type="EMBL" id="AFD07168.1"/>
    </source>
</evidence>
<dbReference type="RefSeq" id="WP_014680395.1">
    <property type="nucleotide sequence ID" value="NC_017770.1"/>
</dbReference>
<protein>
    <submittedName>
        <fullName evidence="1">Uncharacterized protein</fullName>
    </submittedName>
</protein>
<dbReference type="STRING" id="929556.Solca_2114"/>
<accession>H8KR22</accession>
<dbReference type="OrthoDB" id="1032668at2"/>
<sequence>MKQTFLLMMAMVCLLSCQKDTDKCPYVNATAKQVNSLGIPIQICGNVVRDSVLFKRETIRYYEPSGIPPTPGFDDADHSGSVCVFNDYQYLYVRTVNIDSSAFVVSSTDWLTTYTGTYDYLNSSTLILKIPLSKFSANQSILIRYVETFDPESYYIDYTLETPIYVYLRSIKRGLSINTNKSELAYKISPCCNPNE</sequence>
<proteinExistence type="predicted"/>
<gene>
    <name evidence="1" type="ordered locus">Solca_2114</name>
</gene>
<name>H8KR22_SOLCM</name>
<dbReference type="HOGENOM" id="CLU_1389408_0_0_10"/>
<reference evidence="1" key="1">
    <citation type="submission" date="2012-02" db="EMBL/GenBank/DDBJ databases">
        <title>The complete genome of Solitalea canadensis DSM 3403.</title>
        <authorList>
            <consortium name="US DOE Joint Genome Institute (JGI-PGF)"/>
            <person name="Lucas S."/>
            <person name="Copeland A."/>
            <person name="Lapidus A."/>
            <person name="Glavina del Rio T."/>
            <person name="Dalin E."/>
            <person name="Tice H."/>
            <person name="Bruce D."/>
            <person name="Goodwin L."/>
            <person name="Pitluck S."/>
            <person name="Peters L."/>
            <person name="Ovchinnikova G."/>
            <person name="Lu M."/>
            <person name="Kyrpides N."/>
            <person name="Mavromatis K."/>
            <person name="Ivanova N."/>
            <person name="Brettin T."/>
            <person name="Detter J.C."/>
            <person name="Han C."/>
            <person name="Larimer F."/>
            <person name="Land M."/>
            <person name="Hauser L."/>
            <person name="Markowitz V."/>
            <person name="Cheng J.-F."/>
            <person name="Hugenholtz P."/>
            <person name="Woyke T."/>
            <person name="Wu D."/>
            <person name="Spring S."/>
            <person name="Schroeder M."/>
            <person name="Kopitz M."/>
            <person name="Brambilla E."/>
            <person name="Klenk H.-P."/>
            <person name="Eisen J.A."/>
        </authorList>
    </citation>
    <scope>NUCLEOTIDE SEQUENCE</scope>
    <source>
        <strain evidence="1">DSM 3403</strain>
    </source>
</reference>
<evidence type="ECO:0000313" key="2">
    <source>
        <dbReference type="Proteomes" id="UP000007590"/>
    </source>
</evidence>
<dbReference type="AlphaFoldDB" id="H8KR22"/>
<dbReference type="EMBL" id="CP003349">
    <property type="protein sequence ID" value="AFD07168.1"/>
    <property type="molecule type" value="Genomic_DNA"/>
</dbReference>
<dbReference type="KEGG" id="scn:Solca_2114"/>